<organism evidence="2 3">
    <name type="scientific">Clostridium amylolyticum</name>
    <dbReference type="NCBI Taxonomy" id="1121298"/>
    <lineage>
        <taxon>Bacteria</taxon>
        <taxon>Bacillati</taxon>
        <taxon>Bacillota</taxon>
        <taxon>Clostridia</taxon>
        <taxon>Eubacteriales</taxon>
        <taxon>Clostridiaceae</taxon>
        <taxon>Clostridium</taxon>
    </lineage>
</organism>
<evidence type="ECO:0000313" key="3">
    <source>
        <dbReference type="Proteomes" id="UP000184080"/>
    </source>
</evidence>
<feature type="transmembrane region" description="Helical" evidence="1">
    <location>
        <begin position="56"/>
        <end position="73"/>
    </location>
</feature>
<name>A0A1M6I484_9CLOT</name>
<proteinExistence type="predicted"/>
<feature type="transmembrane region" description="Helical" evidence="1">
    <location>
        <begin position="85"/>
        <end position="112"/>
    </location>
</feature>
<feature type="transmembrane region" description="Helical" evidence="1">
    <location>
        <begin position="133"/>
        <end position="149"/>
    </location>
</feature>
<dbReference type="AlphaFoldDB" id="A0A1M6I484"/>
<sequence>MYESGYNKIFIGMLFIIFDLNLGFINILPDFIGYMFIYAGLSILTPQNKFFEKGKMPALILVLLTIKSIIHYPNNNILLGEIHDIRLIPMIIEAAASVINLYLIYIISKGIYELCKERGLREYEKSIESRFKFYFIVSLITIFYIPFSINLPSDFSMFMIVVLIIRLFAVLFIAGAFRKGKMYLNT</sequence>
<dbReference type="EMBL" id="FQZO01000004">
    <property type="protein sequence ID" value="SHJ29263.1"/>
    <property type="molecule type" value="Genomic_DNA"/>
</dbReference>
<dbReference type="STRING" id="1121298.SAMN05444401_2629"/>
<protein>
    <submittedName>
        <fullName evidence="2">Uncharacterized protein</fullName>
    </submittedName>
</protein>
<feature type="transmembrane region" description="Helical" evidence="1">
    <location>
        <begin position="20"/>
        <end position="44"/>
    </location>
</feature>
<keyword evidence="1" id="KW-1133">Transmembrane helix</keyword>
<keyword evidence="1" id="KW-0472">Membrane</keyword>
<accession>A0A1M6I484</accession>
<gene>
    <name evidence="2" type="ORF">SAMN05444401_2629</name>
</gene>
<reference evidence="2 3" key="1">
    <citation type="submission" date="2016-11" db="EMBL/GenBank/DDBJ databases">
        <authorList>
            <person name="Jaros S."/>
            <person name="Januszkiewicz K."/>
            <person name="Wedrychowicz H."/>
        </authorList>
    </citation>
    <scope>NUCLEOTIDE SEQUENCE [LARGE SCALE GENOMIC DNA]</scope>
    <source>
        <strain evidence="2 3">DSM 21864</strain>
    </source>
</reference>
<dbReference type="OrthoDB" id="2596219at2"/>
<evidence type="ECO:0000313" key="2">
    <source>
        <dbReference type="EMBL" id="SHJ29263.1"/>
    </source>
</evidence>
<keyword evidence="1" id="KW-0812">Transmembrane</keyword>
<dbReference type="Proteomes" id="UP000184080">
    <property type="component" value="Unassembled WGS sequence"/>
</dbReference>
<evidence type="ECO:0000256" key="1">
    <source>
        <dbReference type="SAM" id="Phobius"/>
    </source>
</evidence>
<keyword evidence="3" id="KW-1185">Reference proteome</keyword>
<feature type="transmembrane region" description="Helical" evidence="1">
    <location>
        <begin position="155"/>
        <end position="177"/>
    </location>
</feature>
<dbReference type="RefSeq" id="WP_073007357.1">
    <property type="nucleotide sequence ID" value="NZ_FQZO01000004.1"/>
</dbReference>